<feature type="signal peptide" evidence="1">
    <location>
        <begin position="1"/>
        <end position="24"/>
    </location>
</feature>
<dbReference type="InterPro" id="IPR047758">
    <property type="entry name" value="CytoC_perox"/>
</dbReference>
<feature type="chain" id="PRO_5017004156" description="Cytochrome c domain-containing protein" evidence="1">
    <location>
        <begin position="25"/>
        <end position="611"/>
    </location>
</feature>
<dbReference type="RefSeq" id="WP_148708546.1">
    <property type="nucleotide sequence ID" value="NZ_UIDD01000008.1"/>
</dbReference>
<dbReference type="PANTHER" id="PTHR30600">
    <property type="entry name" value="CYTOCHROME C PEROXIDASE-RELATED"/>
    <property type="match status" value="1"/>
</dbReference>
<dbReference type="Proteomes" id="UP000255177">
    <property type="component" value="Unassembled WGS sequence"/>
</dbReference>
<dbReference type="NCBIfam" id="NF040606">
    <property type="entry name" value="CytoC_perox"/>
    <property type="match status" value="1"/>
</dbReference>
<keyword evidence="1" id="KW-0732">Signal</keyword>
<evidence type="ECO:0008006" key="4">
    <source>
        <dbReference type="Google" id="ProtNLM"/>
    </source>
</evidence>
<evidence type="ECO:0000256" key="1">
    <source>
        <dbReference type="SAM" id="SignalP"/>
    </source>
</evidence>
<dbReference type="InterPro" id="IPR036909">
    <property type="entry name" value="Cyt_c-like_dom_sf"/>
</dbReference>
<name>A0A380T2L4_9PSED</name>
<dbReference type="Pfam" id="PF21419">
    <property type="entry name" value="RoxA-like_Cyt-c"/>
    <property type="match status" value="1"/>
</dbReference>
<dbReference type="Gene3D" id="1.10.760.10">
    <property type="entry name" value="Cytochrome c-like domain"/>
    <property type="match status" value="1"/>
</dbReference>
<proteinExistence type="predicted"/>
<reference evidence="3" key="1">
    <citation type="submission" date="2018-07" db="EMBL/GenBank/DDBJ databases">
        <authorList>
            <person name="Blom J."/>
        </authorList>
    </citation>
    <scope>NUCLEOTIDE SEQUENCE [LARGE SCALE GENOMIC DNA]</scope>
    <source>
        <strain evidence="3">CCOS 864</strain>
    </source>
</reference>
<dbReference type="PANTHER" id="PTHR30600:SF9">
    <property type="entry name" value="BLR7738 PROTEIN"/>
    <property type="match status" value="1"/>
</dbReference>
<dbReference type="GO" id="GO:0020037">
    <property type="term" value="F:heme binding"/>
    <property type="evidence" value="ECO:0007669"/>
    <property type="project" value="InterPro"/>
</dbReference>
<sequence>MTMKSVLAAVSIGVGCLASTGAQADEAILDQNWSTKDLALWQNTSQGSRLVPLSWLMALEVAGTRKAFLSEDNIKAYGYTPHLLPFNGSTFRLPRGFVIDQGDDRTLTFSRLRWYANQRDQEPWVGMNCSACHTANISHGDNTWVIQGAPTNADFQKFLDAFREALFATAENEESFDRFARNVLKDAYTPANRLQLHTALNSLGQFLKTSASLNATNLEYGPGRVDAVGHILNRVAQLNGAIAQTPNPSDAPVSYPFLWNTPQHNVVQWNGVAPNKRLGKNGLDIGALARNASEVVGVFGDVAMQHAPLLKGFASSVRVQNLDHLERTIQKLKPPKWPEQLGKIDPVKVSRGAALFANNCSSCHLPLARNDLTTPIQAQMTRIAAQETPQTIATDPWMACNAVQFSSAPGNLLGEHLNADRGHIDHGSSLVTQLGVAAREILLNQKSEIIDLALRGVFHVDPLVELEVSKDKQLSMMKTLLPPHKAYRLEQCYALAKKNTVEKGKTVQKYPLAYKARPLTGIWATAPYLHNGSVPTLYDLLLPAEQRPSRFKMGSTQFDPEKVGFIDAFGPGSQFTYDTSLPGNFNFGHDYGASSFTDADRYALVEYMKTL</sequence>
<organism evidence="2 3">
    <name type="scientific">Pseudomonas wadenswilerensis</name>
    <dbReference type="NCBI Taxonomy" id="1785161"/>
    <lineage>
        <taxon>Bacteria</taxon>
        <taxon>Pseudomonadati</taxon>
        <taxon>Pseudomonadota</taxon>
        <taxon>Gammaproteobacteria</taxon>
        <taxon>Pseudomonadales</taxon>
        <taxon>Pseudomonadaceae</taxon>
        <taxon>Pseudomonas</taxon>
    </lineage>
</organism>
<dbReference type="EMBL" id="UIDD01000008">
    <property type="protein sequence ID" value="SUQ63810.1"/>
    <property type="molecule type" value="Genomic_DNA"/>
</dbReference>
<dbReference type="InterPro" id="IPR051395">
    <property type="entry name" value="Cytochrome_c_Peroxidase/MauG"/>
</dbReference>
<keyword evidence="3" id="KW-1185">Reference proteome</keyword>
<dbReference type="GO" id="GO:0009055">
    <property type="term" value="F:electron transfer activity"/>
    <property type="evidence" value="ECO:0007669"/>
    <property type="project" value="InterPro"/>
</dbReference>
<evidence type="ECO:0000313" key="2">
    <source>
        <dbReference type="EMBL" id="SUQ63810.1"/>
    </source>
</evidence>
<dbReference type="SUPFAM" id="SSF46626">
    <property type="entry name" value="Cytochrome c"/>
    <property type="match status" value="1"/>
</dbReference>
<dbReference type="PROSITE" id="PS51257">
    <property type="entry name" value="PROKAR_LIPOPROTEIN"/>
    <property type="match status" value="1"/>
</dbReference>
<accession>A0A380T2L4</accession>
<gene>
    <name evidence="2" type="ORF">CCOS864_03264</name>
</gene>
<dbReference type="GO" id="GO:0004130">
    <property type="term" value="F:cytochrome-c peroxidase activity"/>
    <property type="evidence" value="ECO:0007669"/>
    <property type="project" value="TreeGrafter"/>
</dbReference>
<evidence type="ECO:0000313" key="3">
    <source>
        <dbReference type="Proteomes" id="UP000255177"/>
    </source>
</evidence>
<protein>
    <recommendedName>
        <fullName evidence="4">Cytochrome c domain-containing protein</fullName>
    </recommendedName>
</protein>
<dbReference type="AlphaFoldDB" id="A0A380T2L4"/>